<dbReference type="HOGENOM" id="CLU_042529_11_2_10"/>
<proteinExistence type="predicted"/>
<reference evidence="2 3" key="1">
    <citation type="submission" date="2012-05" db="EMBL/GenBank/DDBJ databases">
        <authorList>
            <person name="Weinstock G."/>
            <person name="Sodergren E."/>
            <person name="Lobos E.A."/>
            <person name="Fulton L."/>
            <person name="Fulton R."/>
            <person name="Courtney L."/>
            <person name="Fronick C."/>
            <person name="O'Laughlin M."/>
            <person name="Godfrey J."/>
            <person name="Wilson R.M."/>
            <person name="Miner T."/>
            <person name="Farmer C."/>
            <person name="Delehaunty K."/>
            <person name="Cordes M."/>
            <person name="Minx P."/>
            <person name="Tomlinson C."/>
            <person name="Chen J."/>
            <person name="Wollam A."/>
            <person name="Pepin K.H."/>
            <person name="Bhonagiri V."/>
            <person name="Zhang X."/>
            <person name="Suruliraj S."/>
            <person name="Warren W."/>
            <person name="Mitreva M."/>
            <person name="Mardis E.R."/>
            <person name="Wilson R.K."/>
        </authorList>
    </citation>
    <scope>NUCLEOTIDE SEQUENCE [LARGE SCALE GENOMIC DNA]</scope>
    <source>
        <strain evidence="2 3">F0037</strain>
    </source>
</reference>
<dbReference type="Gene3D" id="3.40.30.10">
    <property type="entry name" value="Glutaredoxin"/>
    <property type="match status" value="1"/>
</dbReference>
<dbReference type="eggNOG" id="COG0450">
    <property type="taxonomic scope" value="Bacteria"/>
</dbReference>
<sequence>MRAMVSGWYGYVGCNKKYMTLKGILFGACACGMLILATSASAPHKTASSGLNVGDVLPKMKSLDVGKHTLLSEDKTPKMTLIHFWAAYDAESRAENIQWSQYFEATPHEGIVYRGIALDPDRDVYVRTLALDQVAEQTQQCLDTEERTECMRTMGLSEHFHTYLINERGVICAVDPSPQEIAKYL</sequence>
<evidence type="ECO:0000313" key="2">
    <source>
        <dbReference type="EMBL" id="EKY01180.1"/>
    </source>
</evidence>
<protein>
    <recommendedName>
        <fullName evidence="4">Thioredoxin-like fold domain-containing protein</fullName>
    </recommendedName>
</protein>
<keyword evidence="1" id="KW-0732">Signal</keyword>
<dbReference type="SUPFAM" id="SSF52833">
    <property type="entry name" value="Thioredoxin-like"/>
    <property type="match status" value="1"/>
</dbReference>
<comment type="caution">
    <text evidence="2">The sequence shown here is derived from an EMBL/GenBank/DDBJ whole genome shotgun (WGS) entry which is preliminary data.</text>
</comment>
<evidence type="ECO:0000313" key="3">
    <source>
        <dbReference type="Proteomes" id="UP000010408"/>
    </source>
</evidence>
<gene>
    <name evidence="2" type="ORF">HMPREF9134_01088</name>
</gene>
<name>L1ND19_9PORP</name>
<evidence type="ECO:0008006" key="4">
    <source>
        <dbReference type="Google" id="ProtNLM"/>
    </source>
</evidence>
<feature type="chain" id="PRO_5003954486" description="Thioredoxin-like fold domain-containing protein" evidence="1">
    <location>
        <begin position="43"/>
        <end position="185"/>
    </location>
</feature>
<dbReference type="AlphaFoldDB" id="L1ND19"/>
<dbReference type="InterPro" id="IPR036249">
    <property type="entry name" value="Thioredoxin-like_sf"/>
</dbReference>
<dbReference type="EMBL" id="AMEQ01000029">
    <property type="protein sequence ID" value="EKY01180.1"/>
    <property type="molecule type" value="Genomic_DNA"/>
</dbReference>
<dbReference type="PATRIC" id="fig|1127696.3.peg.985"/>
<feature type="signal peptide" evidence="1">
    <location>
        <begin position="1"/>
        <end position="42"/>
    </location>
</feature>
<accession>L1ND19</accession>
<dbReference type="Proteomes" id="UP000010408">
    <property type="component" value="Unassembled WGS sequence"/>
</dbReference>
<organism evidence="2 3">
    <name type="scientific">Porphyromonas catoniae F0037</name>
    <dbReference type="NCBI Taxonomy" id="1127696"/>
    <lineage>
        <taxon>Bacteria</taxon>
        <taxon>Pseudomonadati</taxon>
        <taxon>Bacteroidota</taxon>
        <taxon>Bacteroidia</taxon>
        <taxon>Bacteroidales</taxon>
        <taxon>Porphyromonadaceae</taxon>
        <taxon>Porphyromonas</taxon>
    </lineage>
</organism>
<evidence type="ECO:0000256" key="1">
    <source>
        <dbReference type="SAM" id="SignalP"/>
    </source>
</evidence>